<evidence type="ECO:0000259" key="1">
    <source>
        <dbReference type="Pfam" id="PF05050"/>
    </source>
</evidence>
<dbReference type="PANTHER" id="PTHR34009:SF2">
    <property type="entry name" value="PROTEIN STAR"/>
    <property type="match status" value="1"/>
</dbReference>
<dbReference type="NCBIfam" id="TIGR01444">
    <property type="entry name" value="fkbM_fam"/>
    <property type="match status" value="1"/>
</dbReference>
<sequence length="262" mass="30546">MLNFSTSMPYEIQSYANEKHQEVSDRKDRINTAENELIRLFFEQRNTGFFVDIGANHPFLTSKTYHLEESGWKGLLIEPIPACCDQLRKHRPGSEVVQVACDAPDQVGEKDFYVLSDFAHSSLDPESLSHSSSIQEVIQIQTRTLNSILEEKNPPQIDFISIDVEGCQLNVLKGFDLNRYRPRLLFVEDHLRDLETHSYLTKQGYRLAKRTVRNNWYIPADEKMELTCPKEDRLLWQRLHVHPYFRALRARWRSAVRKPAAA</sequence>
<name>A0A517T3S4_9PLAN</name>
<accession>A0A517T3S4</accession>
<dbReference type="GO" id="GO:0005886">
    <property type="term" value="C:plasma membrane"/>
    <property type="evidence" value="ECO:0007669"/>
    <property type="project" value="TreeGrafter"/>
</dbReference>
<dbReference type="AlphaFoldDB" id="A0A517T3S4"/>
<dbReference type="Gene3D" id="3.40.50.150">
    <property type="entry name" value="Vaccinia Virus protein VP39"/>
    <property type="match status" value="1"/>
</dbReference>
<dbReference type="GO" id="GO:0005737">
    <property type="term" value="C:cytoplasm"/>
    <property type="evidence" value="ECO:0007669"/>
    <property type="project" value="GOC"/>
</dbReference>
<evidence type="ECO:0000313" key="3">
    <source>
        <dbReference type="Proteomes" id="UP000319976"/>
    </source>
</evidence>
<dbReference type="Pfam" id="PF05050">
    <property type="entry name" value="Methyltransf_21"/>
    <property type="match status" value="1"/>
</dbReference>
<organism evidence="2 3">
    <name type="scientific">Calycomorphotria hydatis</name>
    <dbReference type="NCBI Taxonomy" id="2528027"/>
    <lineage>
        <taxon>Bacteria</taxon>
        <taxon>Pseudomonadati</taxon>
        <taxon>Planctomycetota</taxon>
        <taxon>Planctomycetia</taxon>
        <taxon>Planctomycetales</taxon>
        <taxon>Planctomycetaceae</taxon>
        <taxon>Calycomorphotria</taxon>
    </lineage>
</organism>
<reference evidence="2 3" key="1">
    <citation type="submission" date="2019-02" db="EMBL/GenBank/DDBJ databases">
        <title>Deep-cultivation of Planctomycetes and their phenomic and genomic characterization uncovers novel biology.</title>
        <authorList>
            <person name="Wiegand S."/>
            <person name="Jogler M."/>
            <person name="Boedeker C."/>
            <person name="Pinto D."/>
            <person name="Vollmers J."/>
            <person name="Rivas-Marin E."/>
            <person name="Kohn T."/>
            <person name="Peeters S.H."/>
            <person name="Heuer A."/>
            <person name="Rast P."/>
            <person name="Oberbeckmann S."/>
            <person name="Bunk B."/>
            <person name="Jeske O."/>
            <person name="Meyerdierks A."/>
            <person name="Storesund J.E."/>
            <person name="Kallscheuer N."/>
            <person name="Luecker S."/>
            <person name="Lage O.M."/>
            <person name="Pohl T."/>
            <person name="Merkel B.J."/>
            <person name="Hornburger P."/>
            <person name="Mueller R.-W."/>
            <person name="Bruemmer F."/>
            <person name="Labrenz M."/>
            <person name="Spormann A.M."/>
            <person name="Op den Camp H."/>
            <person name="Overmann J."/>
            <person name="Amann R."/>
            <person name="Jetten M.S.M."/>
            <person name="Mascher T."/>
            <person name="Medema M.H."/>
            <person name="Devos D.P."/>
            <person name="Kaster A.-K."/>
            <person name="Ovreas L."/>
            <person name="Rohde M."/>
            <person name="Galperin M.Y."/>
            <person name="Jogler C."/>
        </authorList>
    </citation>
    <scope>NUCLEOTIDE SEQUENCE [LARGE SCALE GENOMIC DNA]</scope>
    <source>
        <strain evidence="2 3">V22</strain>
    </source>
</reference>
<evidence type="ECO:0000313" key="2">
    <source>
        <dbReference type="EMBL" id="QDT63025.1"/>
    </source>
</evidence>
<gene>
    <name evidence="2" type="ORF">V22_02240</name>
</gene>
<dbReference type="InterPro" id="IPR006342">
    <property type="entry name" value="FkbM_mtfrase"/>
</dbReference>
<dbReference type="InterPro" id="IPR053202">
    <property type="entry name" value="EGF_Rcpt_Signaling_Reg"/>
</dbReference>
<dbReference type="KEGG" id="chya:V22_02240"/>
<dbReference type="GO" id="GO:0006888">
    <property type="term" value="P:endoplasmic reticulum to Golgi vesicle-mediated transport"/>
    <property type="evidence" value="ECO:0007669"/>
    <property type="project" value="TreeGrafter"/>
</dbReference>
<dbReference type="EMBL" id="CP036316">
    <property type="protein sequence ID" value="QDT63025.1"/>
    <property type="molecule type" value="Genomic_DNA"/>
</dbReference>
<feature type="domain" description="Methyltransferase FkbM" evidence="1">
    <location>
        <begin position="52"/>
        <end position="207"/>
    </location>
</feature>
<dbReference type="PANTHER" id="PTHR34009">
    <property type="entry name" value="PROTEIN STAR"/>
    <property type="match status" value="1"/>
</dbReference>
<proteinExistence type="predicted"/>
<dbReference type="InterPro" id="IPR029063">
    <property type="entry name" value="SAM-dependent_MTases_sf"/>
</dbReference>
<dbReference type="GO" id="GO:0016197">
    <property type="term" value="P:endosomal transport"/>
    <property type="evidence" value="ECO:0007669"/>
    <property type="project" value="TreeGrafter"/>
</dbReference>
<dbReference type="Proteomes" id="UP000319976">
    <property type="component" value="Chromosome"/>
</dbReference>
<dbReference type="OrthoDB" id="9801609at2"/>
<protein>
    <recommendedName>
        <fullName evidence="1">Methyltransferase FkbM domain-containing protein</fullName>
    </recommendedName>
</protein>
<dbReference type="SUPFAM" id="SSF53335">
    <property type="entry name" value="S-adenosyl-L-methionine-dependent methyltransferases"/>
    <property type="match status" value="1"/>
</dbReference>
<keyword evidence="3" id="KW-1185">Reference proteome</keyword>
<dbReference type="RefSeq" id="WP_145259011.1">
    <property type="nucleotide sequence ID" value="NZ_CP036316.1"/>
</dbReference>